<reference evidence="5" key="1">
    <citation type="journal article" date="2023" name="Int. J. Syst. Evol. Microbiol.">
        <title>Mesoterricola silvestris gen. nov., sp. nov., Mesoterricola sediminis sp. nov., Geothrix oryzae sp. nov., Geothrix edaphica sp. nov., Geothrix rubra sp. nov., and Geothrix limicola sp. nov., six novel members of Acidobacteriota isolated from soils.</title>
        <authorList>
            <person name="Itoh H."/>
            <person name="Sugisawa Y."/>
            <person name="Mise K."/>
            <person name="Xu Z."/>
            <person name="Kuniyasu M."/>
            <person name="Ushijima N."/>
            <person name="Kawano K."/>
            <person name="Kobayashi E."/>
            <person name="Shiratori Y."/>
            <person name="Masuda Y."/>
            <person name="Senoo K."/>
        </authorList>
    </citation>
    <scope>NUCLEOTIDE SEQUENCE [LARGE SCALE GENOMIC DNA]</scope>
    <source>
        <strain evidence="5">W79</strain>
    </source>
</reference>
<evidence type="ECO:0000256" key="2">
    <source>
        <dbReference type="ARBA" id="ARBA00022679"/>
    </source>
</evidence>
<proteinExistence type="inferred from homology"/>
<accession>A0AA48GNP1</accession>
<evidence type="ECO:0000256" key="3">
    <source>
        <dbReference type="ARBA" id="ARBA00030771"/>
    </source>
</evidence>
<name>A0AA48GNP1_9BACT</name>
<dbReference type="InterPro" id="IPR038622">
    <property type="entry name" value="CDPS_sf"/>
</dbReference>
<dbReference type="Gene3D" id="3.40.50.11710">
    <property type="entry name" value="Cyclodipeptide synthase"/>
    <property type="match status" value="1"/>
</dbReference>
<organism evidence="4 5">
    <name type="scientific">Mesoterricola silvestris</name>
    <dbReference type="NCBI Taxonomy" id="2927979"/>
    <lineage>
        <taxon>Bacteria</taxon>
        <taxon>Pseudomonadati</taxon>
        <taxon>Acidobacteriota</taxon>
        <taxon>Holophagae</taxon>
        <taxon>Holophagales</taxon>
        <taxon>Holophagaceae</taxon>
        <taxon>Mesoterricola</taxon>
    </lineage>
</organism>
<keyword evidence="2" id="KW-0808">Transferase</keyword>
<evidence type="ECO:0000256" key="1">
    <source>
        <dbReference type="ARBA" id="ARBA00006034"/>
    </source>
</evidence>
<comment type="similarity">
    <text evidence="1">Belongs to the CDPS family.</text>
</comment>
<protein>
    <recommendedName>
        <fullName evidence="3">Cyclodipeptide synthase</fullName>
    </recommendedName>
</protein>
<sequence>MEPNEICPDSPGSLFRVAPETHNCRRLLQGGEHALLGVSPFNGRFSRPYLAKLGTWAGRTSRLVKSALADADCRETGLYTRGPVALRVVGKGLGS</sequence>
<dbReference type="GO" id="GO:0016755">
    <property type="term" value="F:aminoacyltransferase activity"/>
    <property type="evidence" value="ECO:0007669"/>
    <property type="project" value="InterPro"/>
</dbReference>
<dbReference type="KEGG" id="msil:METEAL_38530"/>
<dbReference type="Proteomes" id="UP001238179">
    <property type="component" value="Chromosome"/>
</dbReference>
<dbReference type="AlphaFoldDB" id="A0AA48GNP1"/>
<dbReference type="NCBIfam" id="TIGR04539">
    <property type="entry name" value="tRNA_cyclodipep"/>
    <property type="match status" value="1"/>
</dbReference>
<dbReference type="InterPro" id="IPR030903">
    <property type="entry name" value="CDPS"/>
</dbReference>
<evidence type="ECO:0000313" key="5">
    <source>
        <dbReference type="Proteomes" id="UP001238179"/>
    </source>
</evidence>
<evidence type="ECO:0000313" key="4">
    <source>
        <dbReference type="EMBL" id="BDU74679.1"/>
    </source>
</evidence>
<dbReference type="Pfam" id="PF16715">
    <property type="entry name" value="CDPS"/>
    <property type="match status" value="1"/>
</dbReference>
<keyword evidence="5" id="KW-1185">Reference proteome</keyword>
<dbReference type="EMBL" id="AP027080">
    <property type="protein sequence ID" value="BDU74679.1"/>
    <property type="molecule type" value="Genomic_DNA"/>
</dbReference>
<gene>
    <name evidence="4" type="ORF">METEAL_38530</name>
</gene>